<feature type="transmembrane region" description="Helical" evidence="10">
    <location>
        <begin position="420"/>
        <end position="442"/>
    </location>
</feature>
<feature type="transmembrane region" description="Helical" evidence="10">
    <location>
        <begin position="736"/>
        <end position="760"/>
    </location>
</feature>
<name>A0AA39YBY6_9PEZI</name>
<keyword evidence="5" id="KW-0571">Peptide transport</keyword>
<feature type="transmembrane region" description="Helical" evidence="10">
    <location>
        <begin position="502"/>
        <end position="523"/>
    </location>
</feature>
<dbReference type="Proteomes" id="UP001174936">
    <property type="component" value="Unassembled WGS sequence"/>
</dbReference>
<evidence type="ECO:0000256" key="7">
    <source>
        <dbReference type="ARBA" id="ARBA00022989"/>
    </source>
</evidence>
<feature type="transmembrane region" description="Helical" evidence="10">
    <location>
        <begin position="87"/>
        <end position="109"/>
    </location>
</feature>
<proteinExistence type="inferred from homology"/>
<keyword evidence="8 10" id="KW-0472">Membrane</keyword>
<dbReference type="AlphaFoldDB" id="A0AA39YBY6"/>
<sequence length="791" mass="86365">MPVPCLDGVPLPSAGSEEKTVPTVVNDAVATTKLETTDEKNAAIEAAATASTNTSDQGDEDTTPIIVTGADAAKHLLPLRDDGDPTITFRGMFIGTVLCCFEATMSQIYTWKPTFVEINGAFIVLIAYFLGNAWGAILPRGDRLQTRWRERGGVGKQPLHIRVALFVNNGPWGLKEHAISAIMATSASASCGSITVFAAQGLFYDAPPGYTTVILSVISIGLFGYGVAGFARPVGVWSVDAVYWSTLPTVKTLQGLHWEDRKSSNPMRWFWRSFAGMAVWQFFPSYIFPMLNAISIPCIASRSATGEKAALLTNIFGGSLNNEGLGWFSISLDWQYITSFNTSLPLTLQFHKGIGYIICGVAMLGIYYSNMWGSRDQPFMSTRLRAQGGGEYNATTIFTKGFLDPEKLKEQGVPVLSGSFAYGMFMANAAIGALVAHCILFWGREVIQTFRDTNKGVHTDPHHAHMVKHYKETPRWWYVTVLVISLVLGLIVVTTQPIALSIWAYILALLLGIAIAPLSILLYSRFGIGIFTDNLSKMLAGVLIPGKPIAGNMYFSAWSNNVITNSVYLSNSLKMGEYLKIPPRVMFLTQIYATILGGFVNYFVMVFVVNGNRDLLRSEDGNAIWSGAFIQSYNTTATSWALAKYLYFPGAKYSIVPYGLIFGIALVSLHKAISKIIPTIGPFSLANDLNLPQLIQYAGFIPHNATQTCVLLSQALAGLFTQGYLRNYKPRIFKDYSYLVTGAFDGACLLVAFILTFAVFGVGSPAVSFPQWWGNNEGGNLDLCPGKVPVE</sequence>
<keyword evidence="6" id="KW-0653">Protein transport</keyword>
<dbReference type="NCBIfam" id="TIGR00728">
    <property type="entry name" value="OPT_sfam"/>
    <property type="match status" value="1"/>
</dbReference>
<dbReference type="GO" id="GO:0016020">
    <property type="term" value="C:membrane"/>
    <property type="evidence" value="ECO:0007669"/>
    <property type="project" value="UniProtKB-SubCell"/>
</dbReference>
<feature type="transmembrane region" description="Helical" evidence="10">
    <location>
        <begin position="121"/>
        <end position="139"/>
    </location>
</feature>
<evidence type="ECO:0000313" key="11">
    <source>
        <dbReference type="EMBL" id="KAK0648240.1"/>
    </source>
</evidence>
<feature type="region of interest" description="Disordered" evidence="9">
    <location>
        <begin position="1"/>
        <end position="20"/>
    </location>
</feature>
<evidence type="ECO:0000313" key="12">
    <source>
        <dbReference type="Proteomes" id="UP001174936"/>
    </source>
</evidence>
<feature type="transmembrane region" description="Helical" evidence="10">
    <location>
        <begin position="353"/>
        <end position="370"/>
    </location>
</feature>
<dbReference type="PANTHER" id="PTHR22601">
    <property type="entry name" value="ISP4 LIKE PROTEIN"/>
    <property type="match status" value="1"/>
</dbReference>
<keyword evidence="7 10" id="KW-1133">Transmembrane helix</keyword>
<feature type="transmembrane region" description="Helical" evidence="10">
    <location>
        <begin position="181"/>
        <end position="203"/>
    </location>
</feature>
<comment type="subcellular location">
    <subcellularLocation>
        <location evidence="1">Membrane</location>
        <topology evidence="1">Multi-pass membrane protein</topology>
    </subcellularLocation>
</comment>
<dbReference type="InterPro" id="IPR004648">
    <property type="entry name" value="Oligpept_transpt"/>
</dbReference>
<evidence type="ECO:0000256" key="8">
    <source>
        <dbReference type="ARBA" id="ARBA00023136"/>
    </source>
</evidence>
<feature type="transmembrane region" description="Helical" evidence="10">
    <location>
        <begin position="209"/>
        <end position="228"/>
    </location>
</feature>
<evidence type="ECO:0000256" key="9">
    <source>
        <dbReference type="SAM" id="MobiDB-lite"/>
    </source>
</evidence>
<evidence type="ECO:0000256" key="4">
    <source>
        <dbReference type="ARBA" id="ARBA00022692"/>
    </source>
</evidence>
<feature type="transmembrane region" description="Helical" evidence="10">
    <location>
        <begin position="655"/>
        <end position="673"/>
    </location>
</feature>
<comment type="caution">
    <text evidence="11">The sequence shown here is derived from an EMBL/GenBank/DDBJ whole genome shotgun (WGS) entry which is preliminary data.</text>
</comment>
<organism evidence="11 12">
    <name type="scientific">Cercophora newfieldiana</name>
    <dbReference type="NCBI Taxonomy" id="92897"/>
    <lineage>
        <taxon>Eukaryota</taxon>
        <taxon>Fungi</taxon>
        <taxon>Dikarya</taxon>
        <taxon>Ascomycota</taxon>
        <taxon>Pezizomycotina</taxon>
        <taxon>Sordariomycetes</taxon>
        <taxon>Sordariomycetidae</taxon>
        <taxon>Sordariales</taxon>
        <taxon>Lasiosphaeriaceae</taxon>
        <taxon>Cercophora</taxon>
    </lineage>
</organism>
<evidence type="ECO:0000256" key="2">
    <source>
        <dbReference type="ARBA" id="ARBA00008807"/>
    </source>
</evidence>
<comment type="similarity">
    <text evidence="2">Belongs to the oligopeptide OPT transporter family.</text>
</comment>
<gene>
    <name evidence="11" type="ORF">B0T16DRAFT_326313</name>
</gene>
<keyword evidence="3" id="KW-0813">Transport</keyword>
<dbReference type="GO" id="GO:0035673">
    <property type="term" value="F:oligopeptide transmembrane transporter activity"/>
    <property type="evidence" value="ECO:0007669"/>
    <property type="project" value="InterPro"/>
</dbReference>
<feature type="transmembrane region" description="Helical" evidence="10">
    <location>
        <begin position="585"/>
        <end position="609"/>
    </location>
</feature>
<evidence type="ECO:0000256" key="6">
    <source>
        <dbReference type="ARBA" id="ARBA00022927"/>
    </source>
</evidence>
<feature type="transmembrane region" description="Helical" evidence="10">
    <location>
        <begin position="476"/>
        <end position="496"/>
    </location>
</feature>
<accession>A0AA39YBY6</accession>
<reference evidence="11" key="1">
    <citation type="submission" date="2023-06" db="EMBL/GenBank/DDBJ databases">
        <title>Genome-scale phylogeny and comparative genomics of the fungal order Sordariales.</title>
        <authorList>
            <consortium name="Lawrence Berkeley National Laboratory"/>
            <person name="Hensen N."/>
            <person name="Bonometti L."/>
            <person name="Westerberg I."/>
            <person name="Brannstrom I.O."/>
            <person name="Guillou S."/>
            <person name="Cros-Aarteil S."/>
            <person name="Calhoun S."/>
            <person name="Haridas S."/>
            <person name="Kuo A."/>
            <person name="Mondo S."/>
            <person name="Pangilinan J."/>
            <person name="Riley R."/>
            <person name="Labutti K."/>
            <person name="Andreopoulos B."/>
            <person name="Lipzen A."/>
            <person name="Chen C."/>
            <person name="Yanf M."/>
            <person name="Daum C."/>
            <person name="Ng V."/>
            <person name="Clum A."/>
            <person name="Steindorff A."/>
            <person name="Ohm R."/>
            <person name="Martin F."/>
            <person name="Silar P."/>
            <person name="Natvig D."/>
            <person name="Lalanne C."/>
            <person name="Gautier V."/>
            <person name="Ament-Velasquez S.L."/>
            <person name="Kruys A."/>
            <person name="Hutchinson M.I."/>
            <person name="Powell A.J."/>
            <person name="Barry K."/>
            <person name="Miller A.N."/>
            <person name="Grigoriev I.V."/>
            <person name="Debuchy R."/>
            <person name="Gladieux P."/>
            <person name="Thoren M.H."/>
            <person name="Johannesson H."/>
        </authorList>
    </citation>
    <scope>NUCLEOTIDE SEQUENCE</scope>
    <source>
        <strain evidence="11">SMH2532-1</strain>
    </source>
</reference>
<evidence type="ECO:0000256" key="5">
    <source>
        <dbReference type="ARBA" id="ARBA00022856"/>
    </source>
</evidence>
<evidence type="ECO:0000256" key="1">
    <source>
        <dbReference type="ARBA" id="ARBA00004141"/>
    </source>
</evidence>
<dbReference type="GO" id="GO:0015031">
    <property type="term" value="P:protein transport"/>
    <property type="evidence" value="ECO:0007669"/>
    <property type="project" value="UniProtKB-KW"/>
</dbReference>
<keyword evidence="12" id="KW-1185">Reference proteome</keyword>
<dbReference type="EMBL" id="JAULSV010000003">
    <property type="protein sequence ID" value="KAK0648240.1"/>
    <property type="molecule type" value="Genomic_DNA"/>
</dbReference>
<evidence type="ECO:0000256" key="3">
    <source>
        <dbReference type="ARBA" id="ARBA00022448"/>
    </source>
</evidence>
<evidence type="ECO:0000256" key="10">
    <source>
        <dbReference type="SAM" id="Phobius"/>
    </source>
</evidence>
<dbReference type="Pfam" id="PF03169">
    <property type="entry name" value="OPT"/>
    <property type="match status" value="1"/>
</dbReference>
<dbReference type="InterPro" id="IPR004813">
    <property type="entry name" value="OPT"/>
</dbReference>
<protein>
    <submittedName>
        <fullName evidence="11">OPT oligopeptide transporter protein-domain-containing protein</fullName>
    </submittedName>
</protein>
<keyword evidence="4 10" id="KW-0812">Transmembrane</keyword>